<dbReference type="Proteomes" id="UP000018144">
    <property type="component" value="Unassembled WGS sequence"/>
</dbReference>
<dbReference type="PANTHER" id="PTHR10039">
    <property type="entry name" value="AMELOGENIN"/>
    <property type="match status" value="1"/>
</dbReference>
<feature type="domain" description="Nephrocystin 3-like N-terminal" evidence="3">
    <location>
        <begin position="11"/>
        <end position="76"/>
    </location>
</feature>
<dbReference type="Gene3D" id="3.40.50.300">
    <property type="entry name" value="P-loop containing nucleotide triphosphate hydrolases"/>
    <property type="match status" value="1"/>
</dbReference>
<protein>
    <submittedName>
        <fullName evidence="4">Uncharacterized protein</fullName>
    </submittedName>
</protein>
<feature type="domain" description="GPI inositol-deacylase winged helix" evidence="2">
    <location>
        <begin position="188"/>
        <end position="265"/>
    </location>
</feature>
<dbReference type="InterPro" id="IPR027417">
    <property type="entry name" value="P-loop_NTPase"/>
</dbReference>
<dbReference type="InterPro" id="IPR054471">
    <property type="entry name" value="GPIID_WHD"/>
</dbReference>
<evidence type="ECO:0000259" key="3">
    <source>
        <dbReference type="Pfam" id="PF24883"/>
    </source>
</evidence>
<evidence type="ECO:0000313" key="4">
    <source>
        <dbReference type="EMBL" id="CCX33315.1"/>
    </source>
</evidence>
<evidence type="ECO:0000313" key="5">
    <source>
        <dbReference type="Proteomes" id="UP000018144"/>
    </source>
</evidence>
<evidence type="ECO:0000256" key="1">
    <source>
        <dbReference type="ARBA" id="ARBA00022737"/>
    </source>
</evidence>
<dbReference type="OrthoDB" id="195446at2759"/>
<dbReference type="EMBL" id="HF936042">
    <property type="protein sequence ID" value="CCX33315.1"/>
    <property type="molecule type" value="Genomic_DNA"/>
</dbReference>
<organism evidence="4 5">
    <name type="scientific">Pyronema omphalodes (strain CBS 100304)</name>
    <name type="common">Pyronema confluens</name>
    <dbReference type="NCBI Taxonomy" id="1076935"/>
    <lineage>
        <taxon>Eukaryota</taxon>
        <taxon>Fungi</taxon>
        <taxon>Dikarya</taxon>
        <taxon>Ascomycota</taxon>
        <taxon>Pezizomycotina</taxon>
        <taxon>Pezizomycetes</taxon>
        <taxon>Pezizales</taxon>
        <taxon>Pyronemataceae</taxon>
        <taxon>Pyronema</taxon>
    </lineage>
</organism>
<dbReference type="PANTHER" id="PTHR10039:SF15">
    <property type="entry name" value="NACHT DOMAIN-CONTAINING PROTEIN"/>
    <property type="match status" value="1"/>
</dbReference>
<dbReference type="Pfam" id="PF22939">
    <property type="entry name" value="WHD_GPIID"/>
    <property type="match status" value="1"/>
</dbReference>
<keyword evidence="5" id="KW-1185">Reference proteome</keyword>
<proteinExistence type="predicted"/>
<gene>
    <name evidence="4" type="ORF">PCON_14355</name>
</gene>
<keyword evidence="1" id="KW-0677">Repeat</keyword>
<sequence length="412" mass="47601">MIKPLENYKKSGKSPDFDAACEIMTTVLQFCSESGKTAWFVVDALDEFRTEHRKSLLKYFRGLLNLNSAKLLFTSRPNIKSEIQDLFCSDMGKTIDIVAHDEDIGEFVRAYIEKSCKPNTMTDSLKQEIISKLTSKSEGMSLFAFLQIERTLGMTSPRKKRKALENLPTGIPAACDASFDRIGLLGEDQKLLALKTIKWVHLALRGLKVEELLQYLAIKDDDTEFDLDNMTTRQKMLDCCLGLVTVDNETDTVRLVHYTLQEYLDSPTNPRFPKGHADIAHTCFLQCKFMQFNMYRIRWAKFYVKAWLHHTQHAKDPSFFDSITAMISQAQFECPIKFREYTIDTLRMDYYKNILENPYPWGLYLACYLGIQQIFHNMFKGAENFSRVQKSYALTVAVRHAHENIAQIFLDN</sequence>
<accession>U4LU21</accession>
<dbReference type="STRING" id="1076935.U4LU21"/>
<reference evidence="4 5" key="1">
    <citation type="journal article" date="2013" name="PLoS Genet.">
        <title>The genome and development-dependent transcriptomes of Pyronema confluens: a window into fungal evolution.</title>
        <authorList>
            <person name="Traeger S."/>
            <person name="Altegoer F."/>
            <person name="Freitag M."/>
            <person name="Gabaldon T."/>
            <person name="Kempken F."/>
            <person name="Kumar A."/>
            <person name="Marcet-Houben M."/>
            <person name="Poggeler S."/>
            <person name="Stajich J.E."/>
            <person name="Nowrousian M."/>
        </authorList>
    </citation>
    <scope>NUCLEOTIDE SEQUENCE [LARGE SCALE GENOMIC DNA]</scope>
    <source>
        <strain evidence="5">CBS 100304</strain>
        <tissue evidence="4">Vegetative mycelium</tissue>
    </source>
</reference>
<name>U4LU21_PYROM</name>
<dbReference type="AlphaFoldDB" id="U4LU21"/>
<dbReference type="OMA" id="HWISHAK"/>
<dbReference type="Pfam" id="PF24883">
    <property type="entry name" value="NPHP3_N"/>
    <property type="match status" value="1"/>
</dbReference>
<evidence type="ECO:0000259" key="2">
    <source>
        <dbReference type="Pfam" id="PF22939"/>
    </source>
</evidence>
<dbReference type="InterPro" id="IPR056884">
    <property type="entry name" value="NPHP3-like_N"/>
</dbReference>